<evidence type="ECO:0000256" key="4">
    <source>
        <dbReference type="ARBA" id="ARBA00022989"/>
    </source>
</evidence>
<evidence type="ECO:0000256" key="3">
    <source>
        <dbReference type="ARBA" id="ARBA00022692"/>
    </source>
</evidence>
<keyword evidence="5 6" id="KW-0472">Membrane</keyword>
<gene>
    <name evidence="7" type="ORF">CYJ32_03275</name>
</gene>
<evidence type="ECO:0000256" key="6">
    <source>
        <dbReference type="SAM" id="Phobius"/>
    </source>
</evidence>
<evidence type="ECO:0000256" key="1">
    <source>
        <dbReference type="ARBA" id="ARBA00004651"/>
    </source>
</evidence>
<name>A0A2I1M5L0_9BIFI</name>
<reference evidence="7 8" key="1">
    <citation type="submission" date="2017-12" db="EMBL/GenBank/DDBJ databases">
        <title>Phylogenetic diversity of female urinary microbiome.</title>
        <authorList>
            <person name="Thomas-White K."/>
            <person name="Wolfe A.J."/>
        </authorList>
    </citation>
    <scope>NUCLEOTIDE SEQUENCE [LARGE SCALE GENOMIC DNA]</scope>
    <source>
        <strain evidence="7 8">UMB0064</strain>
    </source>
</reference>
<dbReference type="Proteomes" id="UP000242263">
    <property type="component" value="Unassembled WGS sequence"/>
</dbReference>
<dbReference type="Gene3D" id="1.20.1250.20">
    <property type="entry name" value="MFS general substrate transporter like domains"/>
    <property type="match status" value="1"/>
</dbReference>
<feature type="transmembrane region" description="Helical" evidence="6">
    <location>
        <begin position="239"/>
        <end position="260"/>
    </location>
</feature>
<dbReference type="SUPFAM" id="SSF103473">
    <property type="entry name" value="MFS general substrate transporter"/>
    <property type="match status" value="1"/>
</dbReference>
<accession>A0A2I1M5L0</accession>
<comment type="caution">
    <text evidence="7">The sequence shown here is derived from an EMBL/GenBank/DDBJ whole genome shotgun (WGS) entry which is preliminary data.</text>
</comment>
<feature type="transmembrane region" description="Helical" evidence="6">
    <location>
        <begin position="356"/>
        <end position="379"/>
    </location>
</feature>
<evidence type="ECO:0000256" key="5">
    <source>
        <dbReference type="ARBA" id="ARBA00023136"/>
    </source>
</evidence>
<feature type="transmembrane region" description="Helical" evidence="6">
    <location>
        <begin position="21"/>
        <end position="43"/>
    </location>
</feature>
<feature type="transmembrane region" description="Helical" evidence="6">
    <location>
        <begin position="302"/>
        <end position="319"/>
    </location>
</feature>
<feature type="transmembrane region" description="Helical" evidence="6">
    <location>
        <begin position="113"/>
        <end position="139"/>
    </location>
</feature>
<proteinExistence type="predicted"/>
<dbReference type="AlphaFoldDB" id="A0A2I1M5L0"/>
<dbReference type="RefSeq" id="WP_021617944.1">
    <property type="nucleotide sequence ID" value="NZ_JAHACM010000003.1"/>
</dbReference>
<keyword evidence="2" id="KW-1003">Cell membrane</keyword>
<feature type="transmembrane region" description="Helical" evidence="6">
    <location>
        <begin position="325"/>
        <end position="344"/>
    </location>
</feature>
<evidence type="ECO:0000256" key="2">
    <source>
        <dbReference type="ARBA" id="ARBA00022475"/>
    </source>
</evidence>
<dbReference type="PANTHER" id="PTHR23513:SF6">
    <property type="entry name" value="MAJOR FACILITATOR SUPERFAMILY ASSOCIATED DOMAIN-CONTAINING PROTEIN"/>
    <property type="match status" value="1"/>
</dbReference>
<dbReference type="EMBL" id="PKGU01000002">
    <property type="protein sequence ID" value="PKZ15411.1"/>
    <property type="molecule type" value="Genomic_DNA"/>
</dbReference>
<evidence type="ECO:0000313" key="8">
    <source>
        <dbReference type="Proteomes" id="UP000242263"/>
    </source>
</evidence>
<organism evidence="7 8">
    <name type="scientific">Alloscardovia omnicolens</name>
    <dbReference type="NCBI Taxonomy" id="419015"/>
    <lineage>
        <taxon>Bacteria</taxon>
        <taxon>Bacillati</taxon>
        <taxon>Actinomycetota</taxon>
        <taxon>Actinomycetes</taxon>
        <taxon>Bifidobacteriales</taxon>
        <taxon>Bifidobacteriaceae</taxon>
        <taxon>Alloscardovia</taxon>
    </lineage>
</organism>
<sequence>MNFLNHFRGYYRLAASDFLSNYATTVAATTIKLWLVNSLLAGVQESSKYLTIYLMLSAISELITGLFSGTVAEHYGVLHTTISVCLLRMGAGIGVIVVIVWSQPSAHTYANLLFWIVSLLVMFTTACDTFYFPAISSFVNRITESKKLTRVLSLLRFSSLMGTLIGPAVAGLAGSTQLYIPILLTETLALLLTVVLIWRISKTTGYRHIYENTSSTLPELFTNWCQGIKTFTANRTYRLLFPFAVVEAVANSGLGFAIIFYFTTQLHDIQSYGWYLSALSAGYAISYLIAPQCSHIFSFAQLLTASHILITVCLCSLAVTRIGVIAVFWGFLFAFSQAIISPAFQSIFIQSVDQSLVAQVMSVFISVVAAIGAISYPAWDWMYTVTGNNATVLVICASGLHGFLVLLCAFLYPQLKSIRTA</sequence>
<feature type="transmembrane region" description="Helical" evidence="6">
    <location>
        <begin position="178"/>
        <end position="198"/>
    </location>
</feature>
<feature type="transmembrane region" description="Helical" evidence="6">
    <location>
        <begin position="151"/>
        <end position="172"/>
    </location>
</feature>
<keyword evidence="4 6" id="KW-1133">Transmembrane helix</keyword>
<dbReference type="InterPro" id="IPR036259">
    <property type="entry name" value="MFS_trans_sf"/>
</dbReference>
<protein>
    <submittedName>
        <fullName evidence="7">MFS transporter</fullName>
    </submittedName>
</protein>
<dbReference type="PANTHER" id="PTHR23513">
    <property type="entry name" value="INTEGRAL MEMBRANE EFFLUX PROTEIN-RELATED"/>
    <property type="match status" value="1"/>
</dbReference>
<feature type="transmembrane region" description="Helical" evidence="6">
    <location>
        <begin position="49"/>
        <end position="69"/>
    </location>
</feature>
<feature type="transmembrane region" description="Helical" evidence="6">
    <location>
        <begin position="81"/>
        <end position="101"/>
    </location>
</feature>
<evidence type="ECO:0000313" key="7">
    <source>
        <dbReference type="EMBL" id="PKZ15411.1"/>
    </source>
</evidence>
<keyword evidence="3 6" id="KW-0812">Transmembrane</keyword>
<dbReference type="GO" id="GO:0005886">
    <property type="term" value="C:plasma membrane"/>
    <property type="evidence" value="ECO:0007669"/>
    <property type="project" value="UniProtKB-SubCell"/>
</dbReference>
<feature type="transmembrane region" description="Helical" evidence="6">
    <location>
        <begin position="272"/>
        <end position="290"/>
    </location>
</feature>
<feature type="transmembrane region" description="Helical" evidence="6">
    <location>
        <begin position="391"/>
        <end position="412"/>
    </location>
</feature>
<comment type="subcellular location">
    <subcellularLocation>
        <location evidence="1">Cell membrane</location>
        <topology evidence="1">Multi-pass membrane protein</topology>
    </subcellularLocation>
</comment>